<feature type="transmembrane region" description="Helical" evidence="2">
    <location>
        <begin position="399"/>
        <end position="418"/>
    </location>
</feature>
<feature type="region of interest" description="Disordered" evidence="1">
    <location>
        <begin position="342"/>
        <end position="394"/>
    </location>
</feature>
<dbReference type="NCBIfam" id="TIGR01167">
    <property type="entry name" value="LPXTG_anchor"/>
    <property type="match status" value="1"/>
</dbReference>
<keyword evidence="2" id="KW-0472">Membrane</keyword>
<keyword evidence="2" id="KW-1133">Transmembrane helix</keyword>
<protein>
    <submittedName>
        <fullName evidence="3">LPXTG cell wall anchor domain-containing protein</fullName>
    </submittedName>
</protein>
<evidence type="ECO:0000256" key="2">
    <source>
        <dbReference type="SAM" id="Phobius"/>
    </source>
</evidence>
<accession>A0A923LES6</accession>
<reference evidence="3" key="1">
    <citation type="submission" date="2020-08" db="EMBL/GenBank/DDBJ databases">
        <title>Genome public.</title>
        <authorList>
            <person name="Liu C."/>
            <person name="Sun Q."/>
        </authorList>
    </citation>
    <scope>NUCLEOTIDE SEQUENCE</scope>
    <source>
        <strain evidence="3">NSJ-55</strain>
    </source>
</reference>
<evidence type="ECO:0000313" key="4">
    <source>
        <dbReference type="Proteomes" id="UP000652477"/>
    </source>
</evidence>
<keyword evidence="2" id="KW-0812">Transmembrane</keyword>
<sequence>MEFTLSEEETLLQVAETVKLYQFDEKTASFVETVGGYRPGGTYYLSMIELLGDADGSEESTLWQGINLADICIQAMAESISGGDSEAGKSREITFQIQSGAEQVEEISFPAWSDVEEQMRPYIKVEFQEDPSLFREPLSFDFSVRQTGSYTILGDKNAVKLPQPYDTIAQTLTAQYIPQIIDFLANKAESEGKTEEVKLIEAESTQEAAENGKVSLSNPVILQTASPITLDGVWYEVGGISDGQSFENEDVISIEVKGSGMNNTTPKENDLRYLPVSWMIEKGEVEIRNGSWQEEGPFTIEESAKELGAGDYMLTVQFACQTYKASAGGWETTETVTAKTAFSVMGADEGGSSETPDDEKEKGDANTGGEGQKKPEKGGSDSTEEASLSPKTGEENNRIFLAGMLCILSAGAVGVCVYKRKGSR</sequence>
<dbReference type="Proteomes" id="UP000652477">
    <property type="component" value="Unassembled WGS sequence"/>
</dbReference>
<dbReference type="AlphaFoldDB" id="A0A923LES6"/>
<name>A0A923LES6_9FIRM</name>
<organism evidence="3 4">
    <name type="scientific">Mediterraneibacter hominis</name>
    <dbReference type="NCBI Taxonomy" id="2763054"/>
    <lineage>
        <taxon>Bacteria</taxon>
        <taxon>Bacillati</taxon>
        <taxon>Bacillota</taxon>
        <taxon>Clostridia</taxon>
        <taxon>Lachnospirales</taxon>
        <taxon>Lachnospiraceae</taxon>
        <taxon>Mediterraneibacter</taxon>
    </lineage>
</organism>
<comment type="caution">
    <text evidence="3">The sequence shown here is derived from an EMBL/GenBank/DDBJ whole genome shotgun (WGS) entry which is preliminary data.</text>
</comment>
<gene>
    <name evidence="3" type="ORF">H8S37_00045</name>
</gene>
<dbReference type="EMBL" id="JACOPF010000001">
    <property type="protein sequence ID" value="MBC5687325.1"/>
    <property type="molecule type" value="Genomic_DNA"/>
</dbReference>
<evidence type="ECO:0000256" key="1">
    <source>
        <dbReference type="SAM" id="MobiDB-lite"/>
    </source>
</evidence>
<evidence type="ECO:0000313" key="3">
    <source>
        <dbReference type="EMBL" id="MBC5687325.1"/>
    </source>
</evidence>
<proteinExistence type="predicted"/>
<keyword evidence="4" id="KW-1185">Reference proteome</keyword>